<name>A0ABR0FF77_9PEZI</name>
<evidence type="ECO:0000313" key="1">
    <source>
        <dbReference type="EMBL" id="KAK4642616.1"/>
    </source>
</evidence>
<comment type="caution">
    <text evidence="1">The sequence shown here is derived from an EMBL/GenBank/DDBJ whole genome shotgun (WGS) entry which is preliminary data.</text>
</comment>
<organism evidence="1 2">
    <name type="scientific">Podospora bellae-mahoneyi</name>
    <dbReference type="NCBI Taxonomy" id="2093777"/>
    <lineage>
        <taxon>Eukaryota</taxon>
        <taxon>Fungi</taxon>
        <taxon>Dikarya</taxon>
        <taxon>Ascomycota</taxon>
        <taxon>Pezizomycotina</taxon>
        <taxon>Sordariomycetes</taxon>
        <taxon>Sordariomycetidae</taxon>
        <taxon>Sordariales</taxon>
        <taxon>Podosporaceae</taxon>
        <taxon>Podospora</taxon>
    </lineage>
</organism>
<sequence length="64" mass="7239">MKDSMEMGERVVLLLTCCVSSRFWFTLSQASLPRTNLTGTFSPFWILLMTETMVFAILEGDPGM</sequence>
<dbReference type="GeneID" id="87892240"/>
<dbReference type="EMBL" id="JAFFGZ010000007">
    <property type="protein sequence ID" value="KAK4642616.1"/>
    <property type="molecule type" value="Genomic_DNA"/>
</dbReference>
<dbReference type="RefSeq" id="XP_062731592.1">
    <property type="nucleotide sequence ID" value="XM_062872911.1"/>
</dbReference>
<gene>
    <name evidence="1" type="ORF">QC761_0086360</name>
</gene>
<protein>
    <submittedName>
        <fullName evidence="1">Uncharacterized protein</fullName>
    </submittedName>
</protein>
<keyword evidence="2" id="KW-1185">Reference proteome</keyword>
<reference evidence="1 2" key="1">
    <citation type="journal article" date="2023" name="bioRxiv">
        <title>High-quality genome assemblies of four members of thePodospora anserinaspecies complex.</title>
        <authorList>
            <person name="Ament-Velasquez S.L."/>
            <person name="Vogan A.A."/>
            <person name="Wallerman O."/>
            <person name="Hartmann F."/>
            <person name="Gautier V."/>
            <person name="Silar P."/>
            <person name="Giraud T."/>
            <person name="Johannesson H."/>
        </authorList>
    </citation>
    <scope>NUCLEOTIDE SEQUENCE [LARGE SCALE GENOMIC DNA]</scope>
    <source>
        <strain evidence="1 2">CBS 112042</strain>
    </source>
</reference>
<accession>A0ABR0FF77</accession>
<proteinExistence type="predicted"/>
<evidence type="ECO:0000313" key="2">
    <source>
        <dbReference type="Proteomes" id="UP001322138"/>
    </source>
</evidence>
<dbReference type="Proteomes" id="UP001322138">
    <property type="component" value="Unassembled WGS sequence"/>
</dbReference>